<dbReference type="Proteomes" id="UP000886998">
    <property type="component" value="Unassembled WGS sequence"/>
</dbReference>
<dbReference type="OrthoDB" id="8195614at2759"/>
<feature type="signal peptide" evidence="2">
    <location>
        <begin position="1"/>
        <end position="16"/>
    </location>
</feature>
<keyword evidence="1" id="KW-0812">Transmembrane</keyword>
<dbReference type="AlphaFoldDB" id="A0A8X6XMM5"/>
<evidence type="ECO:0000313" key="5">
    <source>
        <dbReference type="Proteomes" id="UP000886998"/>
    </source>
</evidence>
<comment type="caution">
    <text evidence="4">The sequence shown here is derived from an EMBL/GenBank/DDBJ whole genome shotgun (WGS) entry which is preliminary data.</text>
</comment>
<keyword evidence="5" id="KW-1185">Reference proteome</keyword>
<keyword evidence="1" id="KW-0472">Membrane</keyword>
<dbReference type="InterPro" id="IPR003961">
    <property type="entry name" value="FN3_dom"/>
</dbReference>
<name>A0A8X6XMM5_9ARAC</name>
<evidence type="ECO:0000259" key="3">
    <source>
        <dbReference type="PROSITE" id="PS50853"/>
    </source>
</evidence>
<proteinExistence type="predicted"/>
<dbReference type="PROSITE" id="PS50853">
    <property type="entry name" value="FN3"/>
    <property type="match status" value="1"/>
</dbReference>
<dbReference type="SUPFAM" id="SSF49265">
    <property type="entry name" value="Fibronectin type III"/>
    <property type="match status" value="2"/>
</dbReference>
<protein>
    <recommendedName>
        <fullName evidence="3">Fibronectin type-III domain-containing protein</fullName>
    </recommendedName>
</protein>
<dbReference type="EMBL" id="BMAV01010674">
    <property type="protein sequence ID" value="GFY55948.1"/>
    <property type="molecule type" value="Genomic_DNA"/>
</dbReference>
<keyword evidence="1" id="KW-1133">Transmembrane helix</keyword>
<organism evidence="4 5">
    <name type="scientific">Trichonephila inaurata madagascariensis</name>
    <dbReference type="NCBI Taxonomy" id="2747483"/>
    <lineage>
        <taxon>Eukaryota</taxon>
        <taxon>Metazoa</taxon>
        <taxon>Ecdysozoa</taxon>
        <taxon>Arthropoda</taxon>
        <taxon>Chelicerata</taxon>
        <taxon>Arachnida</taxon>
        <taxon>Araneae</taxon>
        <taxon>Araneomorphae</taxon>
        <taxon>Entelegynae</taxon>
        <taxon>Araneoidea</taxon>
        <taxon>Nephilidae</taxon>
        <taxon>Trichonephila</taxon>
        <taxon>Trichonephila inaurata</taxon>
    </lineage>
</organism>
<keyword evidence="2" id="KW-0732">Signal</keyword>
<gene>
    <name evidence="4" type="primary">AVEN_251608_1</name>
    <name evidence="4" type="ORF">TNIN_406611</name>
</gene>
<evidence type="ECO:0000256" key="2">
    <source>
        <dbReference type="SAM" id="SignalP"/>
    </source>
</evidence>
<dbReference type="InterPro" id="IPR036116">
    <property type="entry name" value="FN3_sf"/>
</dbReference>
<feature type="domain" description="Fibronectin type-III" evidence="3">
    <location>
        <begin position="185"/>
        <end position="280"/>
    </location>
</feature>
<evidence type="ECO:0000313" key="4">
    <source>
        <dbReference type="EMBL" id="GFY55948.1"/>
    </source>
</evidence>
<accession>A0A8X6XMM5</accession>
<feature type="transmembrane region" description="Helical" evidence="1">
    <location>
        <begin position="302"/>
        <end position="326"/>
    </location>
</feature>
<reference evidence="4" key="1">
    <citation type="submission" date="2020-08" db="EMBL/GenBank/DDBJ databases">
        <title>Multicomponent nature underlies the extraordinary mechanical properties of spider dragline silk.</title>
        <authorList>
            <person name="Kono N."/>
            <person name="Nakamura H."/>
            <person name="Mori M."/>
            <person name="Yoshida Y."/>
            <person name="Ohtoshi R."/>
            <person name="Malay A.D."/>
            <person name="Moran D.A.P."/>
            <person name="Tomita M."/>
            <person name="Numata K."/>
            <person name="Arakawa K."/>
        </authorList>
    </citation>
    <scope>NUCLEOTIDE SEQUENCE</scope>
</reference>
<feature type="chain" id="PRO_5036463954" description="Fibronectin type-III domain-containing protein" evidence="2">
    <location>
        <begin position="17"/>
        <end position="393"/>
    </location>
</feature>
<evidence type="ECO:0000256" key="1">
    <source>
        <dbReference type="SAM" id="Phobius"/>
    </source>
</evidence>
<sequence length="393" mass="44070">MLYLFLVALFLGTAQGEDAHLGTVFAVTGCRATCLDQHALFVKNEVSCKKNLNCNALPGCRTACKFLSNSSFPSKNDELMPLTVKSKFDFRVMRFTLEWIPKYNSSNSTVLYTVLIRDEGLEWQQIAQTVSHIVYVKGYLMDRTTSIRVLAANSTHQIAFVETNYVKSSILSTETRVSVREKDWSPQLVSMVWSDTSTGILATITWPSIPDELGPNEYEVSWNALGDPMEVTGHLQTSKNTVVLTLWPDSTYLVTVKRYTSSDIVYGDTSQTLIINTKEAVNQTFVETKSLENVFPSAKDPIIIVGKICLSILGGIFIYMTAVGLIKISRWIQNALNKTLHQKKNKHRMHLLLKKTKVPPQVQEKTIRVINPSMVGIHFTKTSDASSQCTLQE</sequence>